<gene>
    <name evidence="4" type="ORF">KJ970_02450</name>
</gene>
<dbReference type="Pfam" id="PF02661">
    <property type="entry name" value="Fic"/>
    <property type="match status" value="1"/>
</dbReference>
<evidence type="ECO:0000256" key="1">
    <source>
        <dbReference type="PIRSR" id="PIRSR640198-1"/>
    </source>
</evidence>
<dbReference type="InterPro" id="IPR036597">
    <property type="entry name" value="Fido-like_dom_sf"/>
</dbReference>
<keyword evidence="2" id="KW-0067">ATP-binding</keyword>
<feature type="binding site" evidence="2">
    <location>
        <begin position="239"/>
        <end position="240"/>
    </location>
    <ligand>
        <name>ATP</name>
        <dbReference type="ChEBI" id="CHEBI:30616"/>
    </ligand>
</feature>
<dbReference type="Gene3D" id="1.10.3290.10">
    <property type="entry name" value="Fido-like domain"/>
    <property type="match status" value="1"/>
</dbReference>
<dbReference type="InterPro" id="IPR040198">
    <property type="entry name" value="Fido_containing"/>
</dbReference>
<protein>
    <submittedName>
        <fullName evidence="4">Fic family protein</fullName>
    </submittedName>
</protein>
<dbReference type="Gene3D" id="1.10.10.10">
    <property type="entry name" value="Winged helix-like DNA-binding domain superfamily/Winged helix DNA-binding domain"/>
    <property type="match status" value="1"/>
</dbReference>
<organism evidence="4 5">
    <name type="scientific">Eiseniibacteriota bacterium</name>
    <dbReference type="NCBI Taxonomy" id="2212470"/>
    <lineage>
        <taxon>Bacteria</taxon>
        <taxon>Candidatus Eiseniibacteriota</taxon>
    </lineage>
</organism>
<proteinExistence type="predicted"/>
<accession>A0A948RU53</accession>
<feature type="active site" evidence="1">
    <location>
        <position position="197"/>
    </location>
</feature>
<dbReference type="PANTHER" id="PTHR13504:SF38">
    <property type="entry name" value="FIDO DOMAIN-CONTAINING PROTEIN"/>
    <property type="match status" value="1"/>
</dbReference>
<sequence length="348" mass="39745">MDPLGNFILPTRFVKIIGEIDEFKGRWAALGNLAPERLSALRRIATIESVGSSTRIEGVKLTDDQIERLLSGVRMTSFQSRDEEEVIGYADLLEMIYESYPEIILTENTILQLHSILLKHSAKDQRHRGAWKTLPNRVEAFDENGHSIGVIFETATPFDTPRLMNELVTWTTKAIRSGEFHVLLIIAVFIVRFLAIHPFQDGNGRLSRALTTLLLLRAGYEYVPYSSLERIVEDNKEEYYKTLRRAQTTLDHDEAQLIDWIEFFLLVLLQQKQVLERKIENENLIAPLAPLSEKLLAIVRGYGRITVREATALTGANRNTIKDHLIRLVEAGHLARKGQGRGSWYKKI</sequence>
<feature type="domain" description="Fido" evidence="3">
    <location>
        <begin position="105"/>
        <end position="263"/>
    </location>
</feature>
<evidence type="ECO:0000313" key="4">
    <source>
        <dbReference type="EMBL" id="MBU2689759.1"/>
    </source>
</evidence>
<evidence type="ECO:0000313" key="5">
    <source>
        <dbReference type="Proteomes" id="UP000777784"/>
    </source>
</evidence>
<evidence type="ECO:0000256" key="2">
    <source>
        <dbReference type="PIRSR" id="PIRSR640198-2"/>
    </source>
</evidence>
<dbReference type="SUPFAM" id="SSF46785">
    <property type="entry name" value="Winged helix' DNA-binding domain"/>
    <property type="match status" value="1"/>
</dbReference>
<dbReference type="GO" id="GO:0005524">
    <property type="term" value="F:ATP binding"/>
    <property type="evidence" value="ECO:0007669"/>
    <property type="project" value="UniProtKB-KW"/>
</dbReference>
<dbReference type="Proteomes" id="UP000777784">
    <property type="component" value="Unassembled WGS sequence"/>
</dbReference>
<dbReference type="PROSITE" id="PS51459">
    <property type="entry name" value="FIDO"/>
    <property type="match status" value="1"/>
</dbReference>
<dbReference type="EMBL" id="JAHJDP010000018">
    <property type="protein sequence ID" value="MBU2689759.1"/>
    <property type="molecule type" value="Genomic_DNA"/>
</dbReference>
<dbReference type="InterPro" id="IPR036390">
    <property type="entry name" value="WH_DNA-bd_sf"/>
</dbReference>
<name>A0A948RU53_UNCEI</name>
<comment type="caution">
    <text evidence="4">The sequence shown here is derived from an EMBL/GenBank/DDBJ whole genome shotgun (WGS) entry which is preliminary data.</text>
</comment>
<dbReference type="InterPro" id="IPR036388">
    <property type="entry name" value="WH-like_DNA-bd_sf"/>
</dbReference>
<dbReference type="AlphaFoldDB" id="A0A948RU53"/>
<keyword evidence="2" id="KW-0547">Nucleotide-binding</keyword>
<dbReference type="SUPFAM" id="SSF140931">
    <property type="entry name" value="Fic-like"/>
    <property type="match status" value="1"/>
</dbReference>
<reference evidence="4" key="1">
    <citation type="submission" date="2021-05" db="EMBL/GenBank/DDBJ databases">
        <title>Energy efficiency and biological interactions define the core microbiome of deep oligotrophic groundwater.</title>
        <authorList>
            <person name="Mehrshad M."/>
            <person name="Lopez-Fernandez M."/>
            <person name="Bell E."/>
            <person name="Bernier-Latmani R."/>
            <person name="Bertilsson S."/>
            <person name="Dopson M."/>
        </authorList>
    </citation>
    <scope>NUCLEOTIDE SEQUENCE</scope>
    <source>
        <strain evidence="4">Modern_marine.mb.64</strain>
    </source>
</reference>
<dbReference type="PANTHER" id="PTHR13504">
    <property type="entry name" value="FIDO DOMAIN-CONTAINING PROTEIN DDB_G0283145"/>
    <property type="match status" value="1"/>
</dbReference>
<evidence type="ECO:0000259" key="3">
    <source>
        <dbReference type="PROSITE" id="PS51459"/>
    </source>
</evidence>
<dbReference type="InterPro" id="IPR003812">
    <property type="entry name" value="Fido"/>
</dbReference>
<feature type="binding site" evidence="2">
    <location>
        <begin position="201"/>
        <end position="208"/>
    </location>
    <ligand>
        <name>ATP</name>
        <dbReference type="ChEBI" id="CHEBI:30616"/>
    </ligand>
</feature>